<feature type="chain" id="PRO_5042209041" description="Secreted protein" evidence="1">
    <location>
        <begin position="20"/>
        <end position="132"/>
    </location>
</feature>
<reference evidence="2" key="1">
    <citation type="journal article" date="2023" name="Science">
        <title>Genome structures resolve the early diversification of teleost fishes.</title>
        <authorList>
            <person name="Parey E."/>
            <person name="Louis A."/>
            <person name="Montfort J."/>
            <person name="Bouchez O."/>
            <person name="Roques C."/>
            <person name="Iampietro C."/>
            <person name="Lluch J."/>
            <person name="Castinel A."/>
            <person name="Donnadieu C."/>
            <person name="Desvignes T."/>
            <person name="Floi Bucao C."/>
            <person name="Jouanno E."/>
            <person name="Wen M."/>
            <person name="Mejri S."/>
            <person name="Dirks R."/>
            <person name="Jansen H."/>
            <person name="Henkel C."/>
            <person name="Chen W.J."/>
            <person name="Zahm M."/>
            <person name="Cabau C."/>
            <person name="Klopp C."/>
            <person name="Thompson A.W."/>
            <person name="Robinson-Rechavi M."/>
            <person name="Braasch I."/>
            <person name="Lecointre G."/>
            <person name="Bobe J."/>
            <person name="Postlethwait J.H."/>
            <person name="Berthelot C."/>
            <person name="Roest Crollius H."/>
            <person name="Guiguen Y."/>
        </authorList>
    </citation>
    <scope>NUCLEOTIDE SEQUENCE</scope>
    <source>
        <strain evidence="2">NC1722</strain>
    </source>
</reference>
<dbReference type="Proteomes" id="UP001221898">
    <property type="component" value="Unassembled WGS sequence"/>
</dbReference>
<organism evidence="2 3">
    <name type="scientific">Aldrovandia affinis</name>
    <dbReference type="NCBI Taxonomy" id="143900"/>
    <lineage>
        <taxon>Eukaryota</taxon>
        <taxon>Metazoa</taxon>
        <taxon>Chordata</taxon>
        <taxon>Craniata</taxon>
        <taxon>Vertebrata</taxon>
        <taxon>Euteleostomi</taxon>
        <taxon>Actinopterygii</taxon>
        <taxon>Neopterygii</taxon>
        <taxon>Teleostei</taxon>
        <taxon>Notacanthiformes</taxon>
        <taxon>Halosauridae</taxon>
        <taxon>Aldrovandia</taxon>
    </lineage>
</organism>
<keyword evidence="1" id="KW-0732">Signal</keyword>
<name>A0AAD7SYA4_9TELE</name>
<dbReference type="EMBL" id="JAINUG010000025">
    <property type="protein sequence ID" value="KAJ8410903.1"/>
    <property type="molecule type" value="Genomic_DNA"/>
</dbReference>
<evidence type="ECO:0000313" key="3">
    <source>
        <dbReference type="Proteomes" id="UP001221898"/>
    </source>
</evidence>
<comment type="caution">
    <text evidence="2">The sequence shown here is derived from an EMBL/GenBank/DDBJ whole genome shotgun (WGS) entry which is preliminary data.</text>
</comment>
<feature type="signal peptide" evidence="1">
    <location>
        <begin position="1"/>
        <end position="19"/>
    </location>
</feature>
<sequence length="132" mass="14618">MCLWKKAAIHPLFLPPLLSISMAPHCQQPRHLRSASAFTGTCRAVYVSCVQTLAGSCSCPCGEKEKDLEGQRLHSCSSFPLISVLIKPYPIYGLSWITSQSWSKCSPEIRCSKPLTCSGRGDFLRACVSRRR</sequence>
<evidence type="ECO:0000256" key="1">
    <source>
        <dbReference type="SAM" id="SignalP"/>
    </source>
</evidence>
<proteinExistence type="predicted"/>
<keyword evidence="3" id="KW-1185">Reference proteome</keyword>
<evidence type="ECO:0008006" key="4">
    <source>
        <dbReference type="Google" id="ProtNLM"/>
    </source>
</evidence>
<evidence type="ECO:0000313" key="2">
    <source>
        <dbReference type="EMBL" id="KAJ8410903.1"/>
    </source>
</evidence>
<protein>
    <recommendedName>
        <fullName evidence="4">Secreted protein</fullName>
    </recommendedName>
</protein>
<dbReference type="AlphaFoldDB" id="A0AAD7SYA4"/>
<gene>
    <name evidence="2" type="ORF">AAFF_G00188600</name>
</gene>
<accession>A0AAD7SYA4</accession>